<dbReference type="Proteomes" id="UP000053989">
    <property type="component" value="Unassembled WGS sequence"/>
</dbReference>
<reference evidence="2" key="2">
    <citation type="submission" date="2015-01" db="EMBL/GenBank/DDBJ databases">
        <title>Evolutionary Origins and Diversification of the Mycorrhizal Mutualists.</title>
        <authorList>
            <consortium name="DOE Joint Genome Institute"/>
            <consortium name="Mycorrhizal Genomics Consortium"/>
            <person name="Kohler A."/>
            <person name="Kuo A."/>
            <person name="Nagy L.G."/>
            <person name="Floudas D."/>
            <person name="Copeland A."/>
            <person name="Barry K.W."/>
            <person name="Cichocki N."/>
            <person name="Veneault-Fourrey C."/>
            <person name="LaButti K."/>
            <person name="Lindquist E.A."/>
            <person name="Lipzen A."/>
            <person name="Lundell T."/>
            <person name="Morin E."/>
            <person name="Murat C."/>
            <person name="Riley R."/>
            <person name="Ohm R."/>
            <person name="Sun H."/>
            <person name="Tunlid A."/>
            <person name="Henrissat B."/>
            <person name="Grigoriev I.V."/>
            <person name="Hibbett D.S."/>
            <person name="Martin F."/>
        </authorList>
    </citation>
    <scope>NUCLEOTIDE SEQUENCE [LARGE SCALE GENOMIC DNA]</scope>
    <source>
        <strain evidence="2">Foug A</strain>
    </source>
</reference>
<dbReference type="EMBL" id="KN822031">
    <property type="protein sequence ID" value="KIM63992.1"/>
    <property type="molecule type" value="Genomic_DNA"/>
</dbReference>
<dbReference type="AlphaFoldDB" id="A0A0C3AGE8"/>
<reference evidence="1 2" key="1">
    <citation type="submission" date="2014-04" db="EMBL/GenBank/DDBJ databases">
        <authorList>
            <consortium name="DOE Joint Genome Institute"/>
            <person name="Kuo A."/>
            <person name="Kohler A."/>
            <person name="Nagy L.G."/>
            <person name="Floudas D."/>
            <person name="Copeland A."/>
            <person name="Barry K.W."/>
            <person name="Cichocki N."/>
            <person name="Veneault-Fourrey C."/>
            <person name="LaButti K."/>
            <person name="Lindquist E.A."/>
            <person name="Lipzen A."/>
            <person name="Lundell T."/>
            <person name="Morin E."/>
            <person name="Murat C."/>
            <person name="Sun H."/>
            <person name="Tunlid A."/>
            <person name="Henrissat B."/>
            <person name="Grigoriev I.V."/>
            <person name="Hibbett D.S."/>
            <person name="Martin F."/>
            <person name="Nordberg H.P."/>
            <person name="Cantor M.N."/>
            <person name="Hua S.X."/>
        </authorList>
    </citation>
    <scope>NUCLEOTIDE SEQUENCE [LARGE SCALE GENOMIC DNA]</scope>
    <source>
        <strain evidence="1 2">Foug A</strain>
    </source>
</reference>
<dbReference type="InParanoid" id="A0A0C3AGE8"/>
<name>A0A0C3AGE8_9AGAM</name>
<gene>
    <name evidence="1" type="ORF">SCLCIDRAFT_678558</name>
</gene>
<evidence type="ECO:0000313" key="2">
    <source>
        <dbReference type="Proteomes" id="UP000053989"/>
    </source>
</evidence>
<evidence type="ECO:0000313" key="1">
    <source>
        <dbReference type="EMBL" id="KIM63992.1"/>
    </source>
</evidence>
<keyword evidence="2" id="KW-1185">Reference proteome</keyword>
<sequence>MATRTGQYTCCSNQCQCVEYSHISQKQHIDMRRGISRSSGDFGRGRWSIDAHYITLDGMWRVPLVTFLHVVSNLWTSSVERDPLIGRSCFEGLSERKAGTCPNHFQTKVVDGVR</sequence>
<accession>A0A0C3AGE8</accession>
<dbReference type="HOGENOM" id="CLU_2122524_0_0_1"/>
<proteinExistence type="predicted"/>
<organism evidence="1 2">
    <name type="scientific">Scleroderma citrinum Foug A</name>
    <dbReference type="NCBI Taxonomy" id="1036808"/>
    <lineage>
        <taxon>Eukaryota</taxon>
        <taxon>Fungi</taxon>
        <taxon>Dikarya</taxon>
        <taxon>Basidiomycota</taxon>
        <taxon>Agaricomycotina</taxon>
        <taxon>Agaricomycetes</taxon>
        <taxon>Agaricomycetidae</taxon>
        <taxon>Boletales</taxon>
        <taxon>Sclerodermatineae</taxon>
        <taxon>Sclerodermataceae</taxon>
        <taxon>Scleroderma</taxon>
    </lineage>
</organism>
<protein>
    <submittedName>
        <fullName evidence="1">Uncharacterized protein</fullName>
    </submittedName>
</protein>